<gene>
    <name evidence="2" type="ORF">CCMP2556_LOCUS29970</name>
</gene>
<accession>A0ABP0NF32</accession>
<evidence type="ECO:0000313" key="2">
    <source>
        <dbReference type="EMBL" id="CAK9060935.1"/>
    </source>
</evidence>
<protein>
    <recommendedName>
        <fullName evidence="4">SAP domain-containing protein</fullName>
    </recommendedName>
</protein>
<feature type="compositionally biased region" description="Low complexity" evidence="1">
    <location>
        <begin position="160"/>
        <end position="171"/>
    </location>
</feature>
<evidence type="ECO:0000313" key="3">
    <source>
        <dbReference type="Proteomes" id="UP001642484"/>
    </source>
</evidence>
<sequence>MWTGDALYSALPSRTESTGGLNTGVQKSKDGVPVWGGEAVCFEEFIEMCLLYEQTVVKEKRYLCGPRIAAELRGPARRVLIGKPANWLSHDGGVRVLVAALRAERGQPKVPEMSELLLKYFRGTKRQRGEPMGDFILRKAEAYTRAQQSMARYQRDHGMASTSTWPASSTAGRHPSSHTRSEPGGESQQGPHEVSSGQGDSEFQDPIEEWDTHYNGWQGYYDWSWYDSYGQSWSRDDRQDTSEWSRHQLPEILPDFIQGWYLFMDSGLDVMERNVLHAELRGEFGVRVVEEVLRKHWSDSDIRKRDAEKGRFLANYSGPDDLEEEWGHMGECDPMSLEAEGFSVDEIEAMVAEEERARSAMTAIQDNRRTLRDARARQHAVKMSRQFYGRPAASGGRDDGNRARAPMKCFRCGGPHRIAECKEKPKPPSQGHMAEEAAPFVFWNEHVAGMAGACDMSTESSQSFISTTQAVAEGKAVLDGGMSLAELRQRLSQHGEEAPKGWTKAQLKLRLIEIEGEEAMLPQAKEVSPLRQMEVNTNKAARRKADLQKFVKEEMGVDITGMEMTVEILKMKALNRAYNSIPGHAEDPVGFGQWCHLKYKEVKSQQPEYCQWVLTTSSEGPCSPRLRRLATWLKSVGHIETPPMPEKKGTKTKTSGYQPGAASSSPQSGSASSAPLTPEQGEEVKAMLQNLMVTVKNLSDDMVQVKQSSKEAKRRTRHAEDVTSTSEWDQVSELQ</sequence>
<keyword evidence="3" id="KW-1185">Reference proteome</keyword>
<evidence type="ECO:0008006" key="4">
    <source>
        <dbReference type="Google" id="ProtNLM"/>
    </source>
</evidence>
<feature type="compositionally biased region" description="Low complexity" evidence="1">
    <location>
        <begin position="658"/>
        <end position="675"/>
    </location>
</feature>
<reference evidence="2 3" key="1">
    <citation type="submission" date="2024-02" db="EMBL/GenBank/DDBJ databases">
        <authorList>
            <person name="Chen Y."/>
            <person name="Shah S."/>
            <person name="Dougan E. K."/>
            <person name="Thang M."/>
            <person name="Chan C."/>
        </authorList>
    </citation>
    <scope>NUCLEOTIDE SEQUENCE [LARGE SCALE GENOMIC DNA]</scope>
</reference>
<feature type="compositionally biased region" description="Polar residues" evidence="1">
    <location>
        <begin position="722"/>
        <end position="735"/>
    </location>
</feature>
<organism evidence="2 3">
    <name type="scientific">Durusdinium trenchii</name>
    <dbReference type="NCBI Taxonomy" id="1381693"/>
    <lineage>
        <taxon>Eukaryota</taxon>
        <taxon>Sar</taxon>
        <taxon>Alveolata</taxon>
        <taxon>Dinophyceae</taxon>
        <taxon>Suessiales</taxon>
        <taxon>Symbiodiniaceae</taxon>
        <taxon>Durusdinium</taxon>
    </lineage>
</organism>
<dbReference type="Proteomes" id="UP001642484">
    <property type="component" value="Unassembled WGS sequence"/>
</dbReference>
<comment type="caution">
    <text evidence="2">The sequence shown here is derived from an EMBL/GenBank/DDBJ whole genome shotgun (WGS) entry which is preliminary data.</text>
</comment>
<dbReference type="EMBL" id="CAXAMN010021573">
    <property type="protein sequence ID" value="CAK9060935.1"/>
    <property type="molecule type" value="Genomic_DNA"/>
</dbReference>
<proteinExistence type="predicted"/>
<name>A0ABP0NF32_9DINO</name>
<feature type="region of interest" description="Disordered" evidence="1">
    <location>
        <begin position="148"/>
        <end position="204"/>
    </location>
</feature>
<feature type="compositionally biased region" description="Polar residues" evidence="1">
    <location>
        <begin position="186"/>
        <end position="201"/>
    </location>
</feature>
<evidence type="ECO:0000256" key="1">
    <source>
        <dbReference type="SAM" id="MobiDB-lite"/>
    </source>
</evidence>
<feature type="region of interest" description="Disordered" evidence="1">
    <location>
        <begin position="637"/>
        <end position="735"/>
    </location>
</feature>